<accession>U4VCV0</accession>
<evidence type="ECO:0000313" key="2">
    <source>
        <dbReference type="Proteomes" id="UP000016842"/>
    </source>
</evidence>
<sequence length="94" mass="10861">STDIAWIASARAGLLTPPAKQGRRGGSRLDPHEDFIFGMIEEAKDITLNEMVRRLYKERAVSIGRSALDVWLRKRGWTFKKRPHMHWSRTVLIC</sequence>
<proteinExistence type="predicted"/>
<gene>
    <name evidence="1" type="ORF">Q644_25765</name>
</gene>
<dbReference type="Proteomes" id="UP000016842">
    <property type="component" value="Unassembled WGS sequence"/>
</dbReference>
<name>U4VCV0_9HYPH</name>
<feature type="non-terminal residue" evidence="1">
    <location>
        <position position="1"/>
    </location>
</feature>
<dbReference type="AlphaFoldDB" id="U4VCV0"/>
<evidence type="ECO:0000313" key="1">
    <source>
        <dbReference type="EMBL" id="ERM00627.1"/>
    </source>
</evidence>
<dbReference type="PATRIC" id="fig|1337887.3.peg.4115"/>
<comment type="caution">
    <text evidence="1">The sequence shown here is derived from an EMBL/GenBank/DDBJ whole genome shotgun (WGS) entry which is preliminary data.</text>
</comment>
<dbReference type="EMBL" id="ASXJ01000273">
    <property type="protein sequence ID" value="ERM00627.1"/>
    <property type="molecule type" value="Genomic_DNA"/>
</dbReference>
<protein>
    <submittedName>
        <fullName evidence="1">Uncharacterized protein</fullName>
    </submittedName>
</protein>
<reference evidence="1 2" key="1">
    <citation type="journal article" date="2014" name="FEMS Microbiol. Lett.">
        <title>Genome sequencing analysis reveals virulence-related gene content of Ochrobactrum intermedium strain 229E, a urease-positive strain isolated from the human gastric niche.</title>
        <authorList>
            <person name="Kulkarni G.J."/>
            <person name="Shetty S."/>
            <person name="Dharne M.S."/>
            <person name="Shouche Y.S."/>
        </authorList>
    </citation>
    <scope>NUCLEOTIDE SEQUENCE [LARGE SCALE GENOMIC DNA]</scope>
    <source>
        <strain evidence="1 2">229E</strain>
    </source>
</reference>
<organism evidence="1 2">
    <name type="scientific">Brucella intermedia 229E</name>
    <dbReference type="NCBI Taxonomy" id="1337887"/>
    <lineage>
        <taxon>Bacteria</taxon>
        <taxon>Pseudomonadati</taxon>
        <taxon>Pseudomonadota</taxon>
        <taxon>Alphaproteobacteria</taxon>
        <taxon>Hyphomicrobiales</taxon>
        <taxon>Brucellaceae</taxon>
        <taxon>Brucella/Ochrobactrum group</taxon>
        <taxon>Brucella</taxon>
    </lineage>
</organism>